<evidence type="ECO:0000256" key="2">
    <source>
        <dbReference type="SAM" id="SignalP"/>
    </source>
</evidence>
<keyword evidence="2" id="KW-0732">Signal</keyword>
<dbReference type="AlphaFoldDB" id="A0A1Y2C0W1"/>
<reference evidence="3 4" key="1">
    <citation type="submission" date="2016-07" db="EMBL/GenBank/DDBJ databases">
        <title>Pervasive Adenine N6-methylation of Active Genes in Fungi.</title>
        <authorList>
            <consortium name="DOE Joint Genome Institute"/>
            <person name="Mondo S.J."/>
            <person name="Dannebaum R.O."/>
            <person name="Kuo R.C."/>
            <person name="Labutti K."/>
            <person name="Haridas S."/>
            <person name="Kuo A."/>
            <person name="Salamov A."/>
            <person name="Ahrendt S.R."/>
            <person name="Lipzen A."/>
            <person name="Sullivan W."/>
            <person name="Andreopoulos W.B."/>
            <person name="Clum A."/>
            <person name="Lindquist E."/>
            <person name="Daum C."/>
            <person name="Ramamoorthy G.K."/>
            <person name="Gryganskyi A."/>
            <person name="Culley D."/>
            <person name="Magnuson J.K."/>
            <person name="James T.Y."/>
            <person name="O'Malley M.A."/>
            <person name="Stajich J.E."/>
            <person name="Spatafora J.W."/>
            <person name="Visel A."/>
            <person name="Grigoriev I.V."/>
        </authorList>
    </citation>
    <scope>NUCLEOTIDE SEQUENCE [LARGE SCALE GENOMIC DNA]</scope>
    <source>
        <strain evidence="3 4">JEL800</strain>
    </source>
</reference>
<accession>A0A1Y2C0W1</accession>
<feature type="chain" id="PRO_5012169240" description="Bulb-type lectin domain-containing protein" evidence="2">
    <location>
        <begin position="20"/>
        <end position="618"/>
    </location>
</feature>
<protein>
    <recommendedName>
        <fullName evidence="5">Bulb-type lectin domain-containing protein</fullName>
    </recommendedName>
</protein>
<keyword evidence="4" id="KW-1185">Reference proteome</keyword>
<evidence type="ECO:0000313" key="3">
    <source>
        <dbReference type="EMBL" id="ORY40517.1"/>
    </source>
</evidence>
<organism evidence="3 4">
    <name type="scientific">Rhizoclosmatium globosum</name>
    <dbReference type="NCBI Taxonomy" id="329046"/>
    <lineage>
        <taxon>Eukaryota</taxon>
        <taxon>Fungi</taxon>
        <taxon>Fungi incertae sedis</taxon>
        <taxon>Chytridiomycota</taxon>
        <taxon>Chytridiomycota incertae sedis</taxon>
        <taxon>Chytridiomycetes</taxon>
        <taxon>Chytridiales</taxon>
        <taxon>Chytriomycetaceae</taxon>
        <taxon>Rhizoclosmatium</taxon>
    </lineage>
</organism>
<feature type="transmembrane region" description="Helical" evidence="1">
    <location>
        <begin position="563"/>
        <end position="589"/>
    </location>
</feature>
<feature type="signal peptide" evidence="2">
    <location>
        <begin position="1"/>
        <end position="19"/>
    </location>
</feature>
<evidence type="ECO:0008006" key="5">
    <source>
        <dbReference type="Google" id="ProtNLM"/>
    </source>
</evidence>
<dbReference type="Proteomes" id="UP000193642">
    <property type="component" value="Unassembled WGS sequence"/>
</dbReference>
<dbReference type="CDD" id="cd12087">
    <property type="entry name" value="TM_EGFR-like"/>
    <property type="match status" value="1"/>
</dbReference>
<keyword evidence="1" id="KW-0812">Transmembrane</keyword>
<evidence type="ECO:0000256" key="1">
    <source>
        <dbReference type="SAM" id="Phobius"/>
    </source>
</evidence>
<dbReference type="EMBL" id="MCGO01000035">
    <property type="protein sequence ID" value="ORY40517.1"/>
    <property type="molecule type" value="Genomic_DNA"/>
</dbReference>
<dbReference type="InterPro" id="IPR036426">
    <property type="entry name" value="Bulb-type_lectin_dom_sf"/>
</dbReference>
<gene>
    <name evidence="3" type="ORF">BCR33DRAFT_768085</name>
</gene>
<comment type="caution">
    <text evidence="3">The sequence shown here is derived from an EMBL/GenBank/DDBJ whole genome shotgun (WGS) entry which is preliminary data.</text>
</comment>
<sequence>MQVLIIAAVLANAANFVNAACPYNKVTPDAVLGNVVCIKQGTVFNKCDYLGGDNNQAFIVMQEDSNFVAYKHFPAAAGDYSFQATTSGSGATAFKYLSDGSLQVVGSTWTAKTWGSNGLLCVDQSSAVVTLYNSGSASLYNKIWDSTNGASNHDNPSGTYFGAYLSGVTSTKPGPGPVAIDISACGGATAVGTSSLKQPSFAKSGDTSSLAFSIAKLDLFNTQKLFISCGTPSTVASSGSTCSFTIDFKDCGTSATLYNSILVGNKIVASASTPIDLTILGSATATLTAQEAETASLDIQAVYSVDSNDKTKIQADVNLFLDNTIPGLQYYVSPISLASSDRVDTVSAKSDASPFTATFHGLQCGTASSYNFNIFSCIPSVATAGTGKPGCSNQKQVTLTFTPNGVTGTTCFTAEITKTFTLTVYKNDGTTTNDTPFVGDIIRLHLGDATTPKLYVTEVKVQVGNGAIITLPTTCFGDANGNTNKYDLTTPADNGDWLQLQLGDAQGGAFTAPASCSVLADLKVFTVGKYTITVKYTSLKNYRRRDVIYSSSTTVIDVKSSGLSVAAIVGASVGSVAGVALIVAGGLVYRRRRQNESTAAAAKEDLEQVKEDALLVAN</sequence>
<keyword evidence="1" id="KW-0472">Membrane</keyword>
<dbReference type="Gene3D" id="2.90.10.10">
    <property type="entry name" value="Bulb-type lectin domain"/>
    <property type="match status" value="1"/>
</dbReference>
<dbReference type="OrthoDB" id="10396009at2759"/>
<evidence type="ECO:0000313" key="4">
    <source>
        <dbReference type="Proteomes" id="UP000193642"/>
    </source>
</evidence>
<name>A0A1Y2C0W1_9FUNG</name>
<proteinExistence type="predicted"/>
<keyword evidence="1" id="KW-1133">Transmembrane helix</keyword>